<feature type="domain" description="FlgD Tudor-like" evidence="8">
    <location>
        <begin position="109"/>
        <end position="236"/>
    </location>
</feature>
<dbReference type="InterPro" id="IPR025965">
    <property type="entry name" value="FlgD/Vpr_Ig-like"/>
</dbReference>
<keyword evidence="3 5" id="KW-1005">Bacterial flagellum biogenesis</keyword>
<evidence type="ECO:0000256" key="3">
    <source>
        <dbReference type="ARBA" id="ARBA00022795"/>
    </source>
</evidence>
<evidence type="ECO:0000259" key="8">
    <source>
        <dbReference type="Pfam" id="PF13861"/>
    </source>
</evidence>
<evidence type="ECO:0000313" key="10">
    <source>
        <dbReference type="Proteomes" id="UP001595692"/>
    </source>
</evidence>
<sequence>MSLAQVSSLETARGSSFQSHTTTQVASNNSGTAASSSSSSSSSTGSGTGSVELRNEFLQMMVAQIQNQDPLNPLDGTQYVTQLAQFSMVEGVENLRVLQQQALVMQDTQQVLQSTNLVGKEVMAPSSSLTLEHEQPVRGQIYLANAADEVSLHVYDQHGQQVATQQWGGSKQGTLDYDLSALPPGEYSFEVKAKSGGVISTPQNYVAGEVQRVTLPGSGDIQLQVAGVGTVPLFSIVEFGQAKS</sequence>
<comment type="caution">
    <text evidence="9">The sequence shown here is derived from an EMBL/GenBank/DDBJ whole genome shotgun (WGS) entry which is preliminary data.</text>
</comment>
<comment type="function">
    <text evidence="4 5">Required for flagellar hook formation. May act as a scaffolding protein.</text>
</comment>
<evidence type="ECO:0000256" key="6">
    <source>
        <dbReference type="SAM" id="MobiDB-lite"/>
    </source>
</evidence>
<evidence type="ECO:0000256" key="4">
    <source>
        <dbReference type="ARBA" id="ARBA00024746"/>
    </source>
</evidence>
<dbReference type="EMBL" id="JBHSAF010000007">
    <property type="protein sequence ID" value="MFC3913460.1"/>
    <property type="molecule type" value="Genomic_DNA"/>
</dbReference>
<name>A0ABV8CN72_9GAMM</name>
<keyword evidence="10" id="KW-1185">Reference proteome</keyword>
<dbReference type="Proteomes" id="UP001595692">
    <property type="component" value="Unassembled WGS sequence"/>
</dbReference>
<organism evidence="9 10">
    <name type="scientific">Pseudaeromonas sharmana</name>
    <dbReference type="NCBI Taxonomy" id="328412"/>
    <lineage>
        <taxon>Bacteria</taxon>
        <taxon>Pseudomonadati</taxon>
        <taxon>Pseudomonadota</taxon>
        <taxon>Gammaproteobacteria</taxon>
        <taxon>Aeromonadales</taxon>
        <taxon>Aeromonadaceae</taxon>
        <taxon>Pseudaeromonas</taxon>
    </lineage>
</organism>
<comment type="similarity">
    <text evidence="1 5">Belongs to the FlgD family.</text>
</comment>
<dbReference type="RefSeq" id="WP_377151800.1">
    <property type="nucleotide sequence ID" value="NZ_JBHSAF010000007.1"/>
</dbReference>
<dbReference type="Gene3D" id="2.60.40.4070">
    <property type="match status" value="1"/>
</dbReference>
<keyword evidence="9" id="KW-0969">Cilium</keyword>
<evidence type="ECO:0000259" key="7">
    <source>
        <dbReference type="Pfam" id="PF13860"/>
    </source>
</evidence>
<evidence type="ECO:0000256" key="5">
    <source>
        <dbReference type="RuleBase" id="RU362076"/>
    </source>
</evidence>
<keyword evidence="9" id="KW-0282">Flagellum</keyword>
<keyword evidence="9" id="KW-0966">Cell projection</keyword>
<dbReference type="Pfam" id="PF03963">
    <property type="entry name" value="FlgD"/>
    <property type="match status" value="1"/>
</dbReference>
<dbReference type="Pfam" id="PF13861">
    <property type="entry name" value="FLgD_tudor"/>
    <property type="match status" value="1"/>
</dbReference>
<proteinExistence type="inferred from homology"/>
<evidence type="ECO:0000313" key="9">
    <source>
        <dbReference type="EMBL" id="MFC3913460.1"/>
    </source>
</evidence>
<dbReference type="Pfam" id="PF13860">
    <property type="entry name" value="FlgD_ig"/>
    <property type="match status" value="1"/>
</dbReference>
<feature type="compositionally biased region" description="Polar residues" evidence="6">
    <location>
        <begin position="1"/>
        <end position="25"/>
    </location>
</feature>
<feature type="compositionally biased region" description="Low complexity" evidence="6">
    <location>
        <begin position="26"/>
        <end position="45"/>
    </location>
</feature>
<evidence type="ECO:0000256" key="2">
    <source>
        <dbReference type="ARBA" id="ARBA00016013"/>
    </source>
</evidence>
<dbReference type="Gene3D" id="2.30.30.910">
    <property type="match status" value="1"/>
</dbReference>
<accession>A0ABV8CN72</accession>
<protein>
    <recommendedName>
        <fullName evidence="2 5">Basal-body rod modification protein FlgD</fullName>
    </recommendedName>
</protein>
<dbReference type="InterPro" id="IPR005648">
    <property type="entry name" value="FlgD"/>
</dbReference>
<feature type="domain" description="FlgD/Vpr Ig-like" evidence="7">
    <location>
        <begin position="129"/>
        <end position="196"/>
    </location>
</feature>
<gene>
    <name evidence="9" type="ORF">ACFOSS_08285</name>
</gene>
<evidence type="ECO:0000256" key="1">
    <source>
        <dbReference type="ARBA" id="ARBA00010577"/>
    </source>
</evidence>
<dbReference type="InterPro" id="IPR025963">
    <property type="entry name" value="FLgD_Tudor"/>
</dbReference>
<feature type="region of interest" description="Disordered" evidence="6">
    <location>
        <begin position="1"/>
        <end position="50"/>
    </location>
</feature>
<reference evidence="10" key="1">
    <citation type="journal article" date="2019" name="Int. J. Syst. Evol. Microbiol.">
        <title>The Global Catalogue of Microorganisms (GCM) 10K type strain sequencing project: providing services to taxonomists for standard genome sequencing and annotation.</title>
        <authorList>
            <consortium name="The Broad Institute Genomics Platform"/>
            <consortium name="The Broad Institute Genome Sequencing Center for Infectious Disease"/>
            <person name="Wu L."/>
            <person name="Ma J."/>
        </authorList>
    </citation>
    <scope>NUCLEOTIDE SEQUENCE [LARGE SCALE GENOMIC DNA]</scope>
    <source>
        <strain evidence="10">CCUG 54939</strain>
    </source>
</reference>